<dbReference type="EMBL" id="SRLD01000070">
    <property type="protein sequence ID" value="TGE12419.1"/>
    <property type="molecule type" value="Genomic_DNA"/>
</dbReference>
<dbReference type="OrthoDB" id="504645at2"/>
<sequence>MSGDIEWGITINNFTVTLTQLMEATTRTRWQVEKVLRSFKQLIGAGRCQCRRAQPQRNHLACCYLV</sequence>
<evidence type="ECO:0000313" key="1">
    <source>
        <dbReference type="EMBL" id="TGE12419.1"/>
    </source>
</evidence>
<comment type="caution">
    <text evidence="1">The sequence shown here is derived from an EMBL/GenBank/DDBJ whole genome shotgun (WGS) entry which is preliminary data.</text>
</comment>
<keyword evidence="2" id="KW-1185">Reference proteome</keyword>
<reference evidence="1 2" key="1">
    <citation type="submission" date="2019-04" db="EMBL/GenBank/DDBJ databases">
        <authorList>
            <person name="Feng G."/>
            <person name="Zhang J."/>
            <person name="Zhu H."/>
        </authorList>
    </citation>
    <scope>NUCLEOTIDE SEQUENCE [LARGE SCALE GENOMIC DNA]</scope>
    <source>
        <strain evidence="1 2">JCM 17223</strain>
    </source>
</reference>
<organism evidence="1 2">
    <name type="scientific">Hymenobacter elongatus</name>
    <dbReference type="NCBI Taxonomy" id="877208"/>
    <lineage>
        <taxon>Bacteria</taxon>
        <taxon>Pseudomonadati</taxon>
        <taxon>Bacteroidota</taxon>
        <taxon>Cytophagia</taxon>
        <taxon>Cytophagales</taxon>
        <taxon>Hymenobacteraceae</taxon>
        <taxon>Hymenobacter</taxon>
    </lineage>
</organism>
<dbReference type="AlphaFoldDB" id="A0A4Z0PFI2"/>
<protein>
    <submittedName>
        <fullName evidence="1">Uncharacterized protein</fullName>
    </submittedName>
</protein>
<dbReference type="RefSeq" id="WP_135499638.1">
    <property type="nucleotide sequence ID" value="NZ_SRLD01000070.1"/>
</dbReference>
<name>A0A4Z0PFI2_9BACT</name>
<accession>A0A4Z0PFI2</accession>
<dbReference type="Proteomes" id="UP000297739">
    <property type="component" value="Unassembled WGS sequence"/>
</dbReference>
<gene>
    <name evidence="1" type="ORF">E5J99_20295</name>
</gene>
<proteinExistence type="predicted"/>
<evidence type="ECO:0000313" key="2">
    <source>
        <dbReference type="Proteomes" id="UP000297739"/>
    </source>
</evidence>